<evidence type="ECO:0000256" key="2">
    <source>
        <dbReference type="ARBA" id="ARBA00023242"/>
    </source>
</evidence>
<dbReference type="InterPro" id="IPR003105">
    <property type="entry name" value="SRA_YDG"/>
</dbReference>
<dbReference type="SUPFAM" id="SSF51206">
    <property type="entry name" value="cAMP-binding domain-like"/>
    <property type="match status" value="1"/>
</dbReference>
<dbReference type="InterPro" id="IPR018490">
    <property type="entry name" value="cNMP-bd_dom_sf"/>
</dbReference>
<dbReference type="Pfam" id="PF02182">
    <property type="entry name" value="SAD_SRA"/>
    <property type="match status" value="1"/>
</dbReference>
<dbReference type="PROSITE" id="PS51015">
    <property type="entry name" value="YDG"/>
    <property type="match status" value="1"/>
</dbReference>
<proteinExistence type="predicted"/>
<comment type="subcellular location">
    <subcellularLocation>
        <location evidence="1">Chromosome</location>
    </subcellularLocation>
    <subcellularLocation>
        <location evidence="3">Nucleus</location>
    </subcellularLocation>
</comment>
<comment type="caution">
    <text evidence="6">The sequence shown here is derived from an EMBL/GenBank/DDBJ whole genome shotgun (WGS) entry which is preliminary data.</text>
</comment>
<dbReference type="EMBL" id="JBJQOH010000002">
    <property type="protein sequence ID" value="KAL3698273.1"/>
    <property type="molecule type" value="Genomic_DNA"/>
</dbReference>
<dbReference type="InterPro" id="IPR014710">
    <property type="entry name" value="RmlC-like_jellyroll"/>
</dbReference>
<evidence type="ECO:0000259" key="5">
    <source>
        <dbReference type="PROSITE" id="PS51015"/>
    </source>
</evidence>
<dbReference type="SUPFAM" id="SSF88697">
    <property type="entry name" value="PUA domain-like"/>
    <property type="match status" value="1"/>
</dbReference>
<evidence type="ECO:0000313" key="7">
    <source>
        <dbReference type="Proteomes" id="UP001633002"/>
    </source>
</evidence>
<feature type="domain" description="Cyclic nucleotide-binding" evidence="4">
    <location>
        <begin position="39"/>
        <end position="110"/>
    </location>
</feature>
<feature type="domain" description="YDG" evidence="5">
    <location>
        <begin position="297"/>
        <end position="425"/>
    </location>
</feature>
<dbReference type="PANTHER" id="PTHR45660">
    <property type="entry name" value="HISTONE-LYSINE N-METHYLTRANSFERASE SETMAR"/>
    <property type="match status" value="1"/>
</dbReference>
<dbReference type="AlphaFoldDB" id="A0ABD3I3V6"/>
<dbReference type="PROSITE" id="PS50042">
    <property type="entry name" value="CNMP_BINDING_3"/>
    <property type="match status" value="1"/>
</dbReference>
<evidence type="ECO:0000259" key="4">
    <source>
        <dbReference type="PROSITE" id="PS50042"/>
    </source>
</evidence>
<dbReference type="InterPro" id="IPR051357">
    <property type="entry name" value="H3K9_HMTase_SUVAR3-9"/>
</dbReference>
<dbReference type="Gene3D" id="2.30.280.10">
    <property type="entry name" value="SRA-YDG"/>
    <property type="match status" value="1"/>
</dbReference>
<accession>A0ABD3I3V6</accession>
<evidence type="ECO:0000256" key="1">
    <source>
        <dbReference type="ARBA" id="ARBA00004286"/>
    </source>
</evidence>
<protein>
    <recommendedName>
        <fullName evidence="8">Cyclic nucleotide-binding domain-containing protein</fullName>
    </recommendedName>
</protein>
<gene>
    <name evidence="6" type="ORF">R1sor_012349</name>
</gene>
<dbReference type="InterPro" id="IPR015947">
    <property type="entry name" value="PUA-like_sf"/>
</dbReference>
<dbReference type="PANTHER" id="PTHR45660:SF13">
    <property type="entry name" value="HISTONE-LYSINE N-METHYLTRANSFERASE SETMAR"/>
    <property type="match status" value="1"/>
</dbReference>
<organism evidence="6 7">
    <name type="scientific">Riccia sorocarpa</name>
    <dbReference type="NCBI Taxonomy" id="122646"/>
    <lineage>
        <taxon>Eukaryota</taxon>
        <taxon>Viridiplantae</taxon>
        <taxon>Streptophyta</taxon>
        <taxon>Embryophyta</taxon>
        <taxon>Marchantiophyta</taxon>
        <taxon>Marchantiopsida</taxon>
        <taxon>Marchantiidae</taxon>
        <taxon>Marchantiales</taxon>
        <taxon>Ricciaceae</taxon>
        <taxon>Riccia</taxon>
    </lineage>
</organism>
<evidence type="ECO:0000256" key="3">
    <source>
        <dbReference type="PROSITE-ProRule" id="PRU00358"/>
    </source>
</evidence>
<dbReference type="SMART" id="SM00466">
    <property type="entry name" value="SRA"/>
    <property type="match status" value="1"/>
</dbReference>
<dbReference type="CDD" id="cd00038">
    <property type="entry name" value="CAP_ED"/>
    <property type="match status" value="1"/>
</dbReference>
<evidence type="ECO:0000313" key="6">
    <source>
        <dbReference type="EMBL" id="KAL3698273.1"/>
    </source>
</evidence>
<dbReference type="GO" id="GO:0005694">
    <property type="term" value="C:chromosome"/>
    <property type="evidence" value="ECO:0007669"/>
    <property type="project" value="UniProtKB-SubCell"/>
</dbReference>
<name>A0ABD3I3V6_9MARC</name>
<dbReference type="InterPro" id="IPR000595">
    <property type="entry name" value="cNMP-bd_dom"/>
</dbReference>
<keyword evidence="2 3" id="KW-0539">Nucleus</keyword>
<evidence type="ECO:0008006" key="8">
    <source>
        <dbReference type="Google" id="ProtNLM"/>
    </source>
</evidence>
<dbReference type="InterPro" id="IPR036987">
    <property type="entry name" value="SRA-YDG_sf"/>
</dbReference>
<dbReference type="Gene3D" id="2.60.120.10">
    <property type="entry name" value="Jelly Rolls"/>
    <property type="match status" value="1"/>
</dbReference>
<dbReference type="GO" id="GO:0005634">
    <property type="term" value="C:nucleus"/>
    <property type="evidence" value="ECO:0007669"/>
    <property type="project" value="UniProtKB-SubCell"/>
</dbReference>
<reference evidence="6 7" key="1">
    <citation type="submission" date="2024-09" db="EMBL/GenBank/DDBJ databases">
        <title>Chromosome-scale assembly of Riccia sorocarpa.</title>
        <authorList>
            <person name="Paukszto L."/>
        </authorList>
    </citation>
    <scope>NUCLEOTIDE SEQUENCE [LARGE SCALE GENOMIC DNA]</scope>
    <source>
        <strain evidence="6">LP-2024</strain>
        <tissue evidence="6">Aerial parts of the thallus</tissue>
    </source>
</reference>
<dbReference type="Proteomes" id="UP001633002">
    <property type="component" value="Unassembled WGS sequence"/>
</dbReference>
<sequence>MLDMTVDGMEALPDRSTSRSRLGGLFVDSALVLLRALPVLEKLSKGSMAKLAAAMKTVHYDPNDSIVRGNTEGERLYIIWKGEVRVITPPRAGAIDIGHTVSTLGQGDLLWFRLEDNLQIRAHQVADLRLSSQKLLAPPDGLDQYTLKYTEANPWPAQGVSSKAMQANAADTCEKKEENLSLVPVRDHKKWPIRTSKPVSKAIQKVTKGRTSTLRNSRGRFETPKYEVVTVPAVDEVFSGPEWESFNHRQKVKAILSQFSFLVSYYRSQSIRRPHLAAGKYLRAKRFCFNEGKSVVGNIPGVRVGDKFKFREELLLLIVTRTTQAGIEYIPASESDYVGEDGRRVSVAVGVVCSEGYKDNEEDGESLVYVGSGGHKNLVKSSGATDQKEKDQKLVRGNLALKNSCELGVPVRVIRGEMFYEDKEE</sequence>
<keyword evidence="7" id="KW-1185">Reference proteome</keyword>